<comment type="caution">
    <text evidence="2">The sequence shown here is derived from an EMBL/GenBank/DDBJ whole genome shotgun (WGS) entry which is preliminary data.</text>
</comment>
<dbReference type="Proteomes" id="UP001066276">
    <property type="component" value="Chromosome 5"/>
</dbReference>
<dbReference type="EMBL" id="JANPWB010000009">
    <property type="protein sequence ID" value="KAJ1153173.1"/>
    <property type="molecule type" value="Genomic_DNA"/>
</dbReference>
<evidence type="ECO:0000313" key="3">
    <source>
        <dbReference type="Proteomes" id="UP001066276"/>
    </source>
</evidence>
<name>A0AAV7RMI8_PLEWA</name>
<protein>
    <submittedName>
        <fullName evidence="2">Uncharacterized protein</fullName>
    </submittedName>
</protein>
<dbReference type="AlphaFoldDB" id="A0AAV7RMI8"/>
<feature type="region of interest" description="Disordered" evidence="1">
    <location>
        <begin position="1"/>
        <end position="77"/>
    </location>
</feature>
<feature type="compositionally biased region" description="Basic and acidic residues" evidence="1">
    <location>
        <begin position="67"/>
        <end position="77"/>
    </location>
</feature>
<keyword evidence="3" id="KW-1185">Reference proteome</keyword>
<sequence>MYIHLEAEAWGGREKRAEKNAEEEGGDIASGENNRRNPEYSVSGENVRRSPEDAMSAGKDVGGVLKDATREEYDSPR</sequence>
<organism evidence="2 3">
    <name type="scientific">Pleurodeles waltl</name>
    <name type="common">Iberian ribbed newt</name>
    <dbReference type="NCBI Taxonomy" id="8319"/>
    <lineage>
        <taxon>Eukaryota</taxon>
        <taxon>Metazoa</taxon>
        <taxon>Chordata</taxon>
        <taxon>Craniata</taxon>
        <taxon>Vertebrata</taxon>
        <taxon>Euteleostomi</taxon>
        <taxon>Amphibia</taxon>
        <taxon>Batrachia</taxon>
        <taxon>Caudata</taxon>
        <taxon>Salamandroidea</taxon>
        <taxon>Salamandridae</taxon>
        <taxon>Pleurodelinae</taxon>
        <taxon>Pleurodeles</taxon>
    </lineage>
</organism>
<reference evidence="2" key="1">
    <citation type="journal article" date="2022" name="bioRxiv">
        <title>Sequencing and chromosome-scale assembly of the giantPleurodeles waltlgenome.</title>
        <authorList>
            <person name="Brown T."/>
            <person name="Elewa A."/>
            <person name="Iarovenko S."/>
            <person name="Subramanian E."/>
            <person name="Araus A.J."/>
            <person name="Petzold A."/>
            <person name="Susuki M."/>
            <person name="Suzuki K.-i.T."/>
            <person name="Hayashi T."/>
            <person name="Toyoda A."/>
            <person name="Oliveira C."/>
            <person name="Osipova E."/>
            <person name="Leigh N.D."/>
            <person name="Simon A."/>
            <person name="Yun M.H."/>
        </authorList>
    </citation>
    <scope>NUCLEOTIDE SEQUENCE</scope>
    <source>
        <strain evidence="2">20211129_DDA</strain>
        <tissue evidence="2">Liver</tissue>
    </source>
</reference>
<proteinExistence type="predicted"/>
<evidence type="ECO:0000256" key="1">
    <source>
        <dbReference type="SAM" id="MobiDB-lite"/>
    </source>
</evidence>
<feature type="compositionally biased region" description="Basic and acidic residues" evidence="1">
    <location>
        <begin position="1"/>
        <end position="22"/>
    </location>
</feature>
<accession>A0AAV7RMI8</accession>
<gene>
    <name evidence="2" type="ORF">NDU88_005935</name>
</gene>
<evidence type="ECO:0000313" key="2">
    <source>
        <dbReference type="EMBL" id="KAJ1153173.1"/>
    </source>
</evidence>